<evidence type="ECO:0000256" key="4">
    <source>
        <dbReference type="ARBA" id="ARBA00022691"/>
    </source>
</evidence>
<dbReference type="GO" id="GO:0032991">
    <property type="term" value="C:protein-containing complex"/>
    <property type="evidence" value="ECO:0007669"/>
    <property type="project" value="TreeGrafter"/>
</dbReference>
<dbReference type="EMBL" id="JAFBMS010000106">
    <property type="protein sequence ID" value="KAG9335919.1"/>
    <property type="molecule type" value="Genomic_DNA"/>
</dbReference>
<dbReference type="InterPro" id="IPR029426">
    <property type="entry name" value="FAM86_N"/>
</dbReference>
<dbReference type="Pfam" id="PF10294">
    <property type="entry name" value="Methyltransf_16"/>
    <property type="match status" value="1"/>
</dbReference>
<gene>
    <name evidence="6" type="ORF">JZ751_003476</name>
</gene>
<dbReference type="GO" id="GO:0032259">
    <property type="term" value="P:methylation"/>
    <property type="evidence" value="ECO:0007669"/>
    <property type="project" value="UniProtKB-KW"/>
</dbReference>
<comment type="caution">
    <text evidence="6">The sequence shown here is derived from an EMBL/GenBank/DDBJ whole genome shotgun (WGS) entry which is preliminary data.</text>
</comment>
<dbReference type="GO" id="GO:0008168">
    <property type="term" value="F:methyltransferase activity"/>
    <property type="evidence" value="ECO:0007669"/>
    <property type="project" value="UniProtKB-KW"/>
</dbReference>
<dbReference type="PANTHER" id="PTHR14614:SF130">
    <property type="entry name" value="PROTEIN-LYSINE N-METHYLTRANSFERASE EEF2KMT"/>
    <property type="match status" value="1"/>
</dbReference>
<dbReference type="InterPro" id="IPR029063">
    <property type="entry name" value="SAM-dependent_MTases_sf"/>
</dbReference>
<evidence type="ECO:0000313" key="6">
    <source>
        <dbReference type="EMBL" id="KAG9335919.1"/>
    </source>
</evidence>
<dbReference type="SUPFAM" id="SSF53335">
    <property type="entry name" value="S-adenosyl-L-methionine-dependent methyltransferases"/>
    <property type="match status" value="1"/>
</dbReference>
<name>A0A8T2N689_9TELE</name>
<dbReference type="InterPro" id="IPR019410">
    <property type="entry name" value="Methyltransf_16"/>
</dbReference>
<keyword evidence="4" id="KW-0949">S-adenosyl-L-methionine</keyword>
<keyword evidence="3" id="KW-0808">Transferase</keyword>
<evidence type="ECO:0000256" key="1">
    <source>
        <dbReference type="ARBA" id="ARBA00005511"/>
    </source>
</evidence>
<evidence type="ECO:0000256" key="3">
    <source>
        <dbReference type="ARBA" id="ARBA00022679"/>
    </source>
</evidence>
<dbReference type="OrthoDB" id="194386at2759"/>
<feature type="domain" description="FAM86 N-terminal" evidence="5">
    <location>
        <begin position="23"/>
        <end position="110"/>
    </location>
</feature>
<evidence type="ECO:0000256" key="2">
    <source>
        <dbReference type="ARBA" id="ARBA00022603"/>
    </source>
</evidence>
<dbReference type="Proteomes" id="UP000824540">
    <property type="component" value="Unassembled WGS sequence"/>
</dbReference>
<comment type="similarity">
    <text evidence="1">Belongs to the class I-like SAM-binding methyltransferase superfamily. EEF2KMT family.</text>
</comment>
<dbReference type="AlphaFoldDB" id="A0A8T2N689"/>
<protein>
    <recommendedName>
        <fullName evidence="5">FAM86 N-terminal domain-containing protein</fullName>
    </recommendedName>
</protein>
<keyword evidence="2" id="KW-0489">Methyltransferase</keyword>
<accession>A0A8T2N689</accession>
<evidence type="ECO:0000259" key="5">
    <source>
        <dbReference type="Pfam" id="PF14904"/>
    </source>
</evidence>
<proteinExistence type="inferred from homology"/>
<organism evidence="6 7">
    <name type="scientific">Albula glossodonta</name>
    <name type="common">roundjaw bonefish</name>
    <dbReference type="NCBI Taxonomy" id="121402"/>
    <lineage>
        <taxon>Eukaryota</taxon>
        <taxon>Metazoa</taxon>
        <taxon>Chordata</taxon>
        <taxon>Craniata</taxon>
        <taxon>Vertebrata</taxon>
        <taxon>Euteleostomi</taxon>
        <taxon>Actinopterygii</taxon>
        <taxon>Neopterygii</taxon>
        <taxon>Teleostei</taxon>
        <taxon>Albuliformes</taxon>
        <taxon>Albulidae</taxon>
        <taxon>Albula</taxon>
    </lineage>
</organism>
<dbReference type="PANTHER" id="PTHR14614">
    <property type="entry name" value="HEPATOCELLULAR CARCINOMA-ASSOCIATED ANTIGEN"/>
    <property type="match status" value="1"/>
</dbReference>
<sequence length="286" mass="31663">MNNILNVLNDKNDSTNITEKHCMLSAFKVSFFAMCRLSSFPWATLEMELQDDESSEVLLKILKQTCLHSLCRKTPPSVKYRRLFLSELIKRHEATTAEPLDELYDALGEVLGAEEESVCYKSYLLPSGDAISLEESMALISEGTTGLVTWEAALYLAEWALENRQVFAGRTVLELGSGVGLTGVAVCRSCSPRRYVFSDCHPCVLQRLQRNVHLNGLAVADGDGVGVAVEELDWAAVTEDHLQELGFDTVIASESAGIRHQVVEGPVTPVFPYNRTSAIEMIKLYL</sequence>
<keyword evidence="7" id="KW-1185">Reference proteome</keyword>
<evidence type="ECO:0000313" key="7">
    <source>
        <dbReference type="Proteomes" id="UP000824540"/>
    </source>
</evidence>
<dbReference type="Pfam" id="PF14904">
    <property type="entry name" value="FAM86"/>
    <property type="match status" value="1"/>
</dbReference>
<reference evidence="6" key="1">
    <citation type="thesis" date="2021" institute="BYU ScholarsArchive" country="Provo, UT, USA">
        <title>Applications of and Algorithms for Genome Assembly and Genomic Analyses with an Emphasis on Marine Teleosts.</title>
        <authorList>
            <person name="Pickett B.D."/>
        </authorList>
    </citation>
    <scope>NUCLEOTIDE SEQUENCE</scope>
    <source>
        <strain evidence="6">HI-2016</strain>
    </source>
</reference>
<dbReference type="Gene3D" id="3.40.50.150">
    <property type="entry name" value="Vaccinia Virus protein VP39"/>
    <property type="match status" value="1"/>
</dbReference>